<gene>
    <name evidence="1" type="ORF">LF1_39370</name>
</gene>
<dbReference type="InterPro" id="IPR029044">
    <property type="entry name" value="Nucleotide-diphossugar_trans"/>
</dbReference>
<evidence type="ECO:0000313" key="2">
    <source>
        <dbReference type="Proteomes" id="UP000322699"/>
    </source>
</evidence>
<evidence type="ECO:0008006" key="3">
    <source>
        <dbReference type="Google" id="ProtNLM"/>
    </source>
</evidence>
<dbReference type="SUPFAM" id="SSF53448">
    <property type="entry name" value="Nucleotide-diphospho-sugar transferases"/>
    <property type="match status" value="1"/>
</dbReference>
<dbReference type="OrthoDB" id="252101at2"/>
<name>A0A5B1CP57_9BACT</name>
<dbReference type="Gene3D" id="3.90.550.10">
    <property type="entry name" value="Spore Coat Polysaccharide Biosynthesis Protein SpsA, Chain A"/>
    <property type="match status" value="1"/>
</dbReference>
<proteinExistence type="predicted"/>
<dbReference type="Proteomes" id="UP000322699">
    <property type="component" value="Unassembled WGS sequence"/>
</dbReference>
<accession>A0A5B1CP57</accession>
<evidence type="ECO:0000313" key="1">
    <source>
        <dbReference type="EMBL" id="KAA1261390.1"/>
    </source>
</evidence>
<keyword evidence="2" id="KW-1185">Reference proteome</keyword>
<dbReference type="EMBL" id="VRLW01000001">
    <property type="protein sequence ID" value="KAA1261390.1"/>
    <property type="molecule type" value="Genomic_DNA"/>
</dbReference>
<dbReference type="RefSeq" id="WP_068257939.1">
    <property type="nucleotide sequence ID" value="NZ_LWSK01000001.1"/>
</dbReference>
<organism evidence="1 2">
    <name type="scientific">Rubripirellula obstinata</name>
    <dbReference type="NCBI Taxonomy" id="406547"/>
    <lineage>
        <taxon>Bacteria</taxon>
        <taxon>Pseudomonadati</taxon>
        <taxon>Planctomycetota</taxon>
        <taxon>Planctomycetia</taxon>
        <taxon>Pirellulales</taxon>
        <taxon>Pirellulaceae</taxon>
        <taxon>Rubripirellula</taxon>
    </lineage>
</organism>
<protein>
    <recommendedName>
        <fullName evidence="3">Glycosyl transferase family 2</fullName>
    </recommendedName>
</protein>
<comment type="caution">
    <text evidence="1">The sequence shown here is derived from an EMBL/GenBank/DDBJ whole genome shotgun (WGS) entry which is preliminary data.</text>
</comment>
<dbReference type="AlphaFoldDB" id="A0A5B1CP57"/>
<sequence length="326" mass="35106">METVPNSMGNQMDLMSRVSKTASRLSIIVPLQSDALAFEETLISILENRPADTEILVCHDGRYDDPFDLCDEVKFVQSDSTSLVDLVAAGARVAMGRFTHVLASGVIATPGWTDAALEKFEHFDCGSVAPVIRDRHSNRIIAAGWEDSATRLCRPASRGRKSIKQPSSQSVGAFLQASFWRTDLLCSLADAFVGSDVTAASVAYEHLASGAGWRCVVADQCDVVCEQEVLQSEISGFNRGRTLRGLQNHFYGGGWSTSLQSSAVAALGCIVKPGLFSEAIGQAFGAVGSKSLAKRIHSEDVLCCDDRAEVLEFKQAEPAMPQRRAA</sequence>
<reference evidence="1 2" key="1">
    <citation type="submission" date="2019-08" db="EMBL/GenBank/DDBJ databases">
        <title>Deep-cultivation of Planctomycetes and their phenomic and genomic characterization uncovers novel biology.</title>
        <authorList>
            <person name="Wiegand S."/>
            <person name="Jogler M."/>
            <person name="Boedeker C."/>
            <person name="Pinto D."/>
            <person name="Vollmers J."/>
            <person name="Rivas-Marin E."/>
            <person name="Kohn T."/>
            <person name="Peeters S.H."/>
            <person name="Heuer A."/>
            <person name="Rast P."/>
            <person name="Oberbeckmann S."/>
            <person name="Bunk B."/>
            <person name="Jeske O."/>
            <person name="Meyerdierks A."/>
            <person name="Storesund J.E."/>
            <person name="Kallscheuer N."/>
            <person name="Luecker S."/>
            <person name="Lage O.M."/>
            <person name="Pohl T."/>
            <person name="Merkel B.J."/>
            <person name="Hornburger P."/>
            <person name="Mueller R.-W."/>
            <person name="Bruemmer F."/>
            <person name="Labrenz M."/>
            <person name="Spormann A.M."/>
            <person name="Op Den Camp H."/>
            <person name="Overmann J."/>
            <person name="Amann R."/>
            <person name="Jetten M.S.M."/>
            <person name="Mascher T."/>
            <person name="Medema M.H."/>
            <person name="Devos D.P."/>
            <person name="Kaster A.-K."/>
            <person name="Ovreas L."/>
            <person name="Rohde M."/>
            <person name="Galperin M.Y."/>
            <person name="Jogler C."/>
        </authorList>
    </citation>
    <scope>NUCLEOTIDE SEQUENCE [LARGE SCALE GENOMIC DNA]</scope>
    <source>
        <strain evidence="1 2">LF1</strain>
    </source>
</reference>